<evidence type="ECO:0000259" key="13">
    <source>
        <dbReference type="PROSITE" id="PS50081"/>
    </source>
</evidence>
<dbReference type="GO" id="GO:0042383">
    <property type="term" value="C:sarcolemma"/>
    <property type="evidence" value="ECO:0007669"/>
    <property type="project" value="UniProtKB-SubCell"/>
</dbReference>
<dbReference type="FunFam" id="3.30.60.20:FF:000022">
    <property type="entry name" value="SH3 and cysteine-rich domain-containing protein 3 isoform 2"/>
    <property type="match status" value="1"/>
</dbReference>
<evidence type="ECO:0000313" key="15">
    <source>
        <dbReference type="Proteomes" id="UP001479290"/>
    </source>
</evidence>
<name>A0AAW1Z9Z3_CULAL</name>
<evidence type="ECO:0000256" key="11">
    <source>
        <dbReference type="PROSITE-ProRule" id="PRU00192"/>
    </source>
</evidence>
<dbReference type="InterPro" id="IPR002219">
    <property type="entry name" value="PKC_DAG/PE"/>
</dbReference>
<dbReference type="InterPro" id="IPR046349">
    <property type="entry name" value="C1-like_sf"/>
</dbReference>
<evidence type="ECO:0000256" key="10">
    <source>
        <dbReference type="ARBA" id="ARBA00023136"/>
    </source>
</evidence>
<evidence type="ECO:0008006" key="16">
    <source>
        <dbReference type="Google" id="ProtNLM"/>
    </source>
</evidence>
<feature type="domain" description="SH3" evidence="12">
    <location>
        <begin position="232"/>
        <end position="276"/>
    </location>
</feature>
<keyword evidence="4" id="KW-1003">Cell membrane</keyword>
<evidence type="ECO:0000256" key="4">
    <source>
        <dbReference type="ARBA" id="ARBA00022475"/>
    </source>
</evidence>
<comment type="subcellular location">
    <subcellularLocation>
        <location evidence="1">Cell membrane</location>
        <location evidence="1">Sarcolemma</location>
        <topology evidence="1">Peripheral membrane protein</topology>
        <orientation evidence="1">Cytoplasmic side</orientation>
    </subcellularLocation>
    <subcellularLocation>
        <location evidence="2">Cytoplasm</location>
    </subcellularLocation>
</comment>
<keyword evidence="3 11" id="KW-0728">SH3 domain</keyword>
<reference evidence="14 15" key="1">
    <citation type="submission" date="2024-05" db="EMBL/GenBank/DDBJ databases">
        <title>A high-quality chromosomal-level genome assembly of Topmouth culter (Culter alburnus).</title>
        <authorList>
            <person name="Zhao H."/>
        </authorList>
    </citation>
    <scope>NUCLEOTIDE SEQUENCE [LARGE SCALE GENOMIC DNA]</scope>
    <source>
        <strain evidence="14">CATC2023</strain>
        <tissue evidence="14">Muscle</tissue>
    </source>
</reference>
<dbReference type="SUPFAM" id="SSF57889">
    <property type="entry name" value="Cysteine-rich domain"/>
    <property type="match status" value="1"/>
</dbReference>
<keyword evidence="5" id="KW-0963">Cytoplasm</keyword>
<dbReference type="Pfam" id="PF00130">
    <property type="entry name" value="C1_1"/>
    <property type="match status" value="1"/>
</dbReference>
<evidence type="ECO:0000256" key="8">
    <source>
        <dbReference type="ARBA" id="ARBA00022771"/>
    </source>
</evidence>
<dbReference type="Gene3D" id="2.30.30.40">
    <property type="entry name" value="SH3 Domains"/>
    <property type="match status" value="1"/>
</dbReference>
<proteinExistence type="predicted"/>
<keyword evidence="9" id="KW-0862">Zinc</keyword>
<dbReference type="Proteomes" id="UP001479290">
    <property type="component" value="Unassembled WGS sequence"/>
</dbReference>
<dbReference type="PANTHER" id="PTHR15135:SF5">
    <property type="entry name" value="SH3 AND CYSTEINE-RICH DOMAIN-CONTAINING PROTEIN 2"/>
    <property type="match status" value="1"/>
</dbReference>
<evidence type="ECO:0000259" key="12">
    <source>
        <dbReference type="PROSITE" id="PS50002"/>
    </source>
</evidence>
<organism evidence="14 15">
    <name type="scientific">Culter alburnus</name>
    <name type="common">Topmouth culter</name>
    <dbReference type="NCBI Taxonomy" id="194366"/>
    <lineage>
        <taxon>Eukaryota</taxon>
        <taxon>Metazoa</taxon>
        <taxon>Chordata</taxon>
        <taxon>Craniata</taxon>
        <taxon>Vertebrata</taxon>
        <taxon>Euteleostomi</taxon>
        <taxon>Actinopterygii</taxon>
        <taxon>Neopterygii</taxon>
        <taxon>Teleostei</taxon>
        <taxon>Ostariophysi</taxon>
        <taxon>Cypriniformes</taxon>
        <taxon>Xenocyprididae</taxon>
        <taxon>Xenocypridinae</taxon>
        <taxon>Culter</taxon>
    </lineage>
</organism>
<evidence type="ECO:0000256" key="1">
    <source>
        <dbReference type="ARBA" id="ARBA00004278"/>
    </source>
</evidence>
<dbReference type="GO" id="GO:0003009">
    <property type="term" value="P:skeletal muscle contraction"/>
    <property type="evidence" value="ECO:0007669"/>
    <property type="project" value="TreeGrafter"/>
</dbReference>
<keyword evidence="10" id="KW-0472">Membrane</keyword>
<dbReference type="GO" id="GO:0005737">
    <property type="term" value="C:cytoplasm"/>
    <property type="evidence" value="ECO:0007669"/>
    <property type="project" value="UniProtKB-SubCell"/>
</dbReference>
<protein>
    <recommendedName>
        <fullName evidence="16">SH3 and cysteine rich domain 2</fullName>
    </recommendedName>
</protein>
<dbReference type="Gene3D" id="3.30.60.20">
    <property type="match status" value="1"/>
</dbReference>
<dbReference type="Pfam" id="PF00018">
    <property type="entry name" value="SH3_1"/>
    <property type="match status" value="1"/>
</dbReference>
<evidence type="ECO:0000256" key="9">
    <source>
        <dbReference type="ARBA" id="ARBA00022833"/>
    </source>
</evidence>
<sequence>MRSKSMENFFQRSQNDAYLPTALFPSPLLSTGPANGSNSDALPSPSISFSAPSRPAPFGVQPQPVQTHCFLEHVFRRPTSCNLCKHLIAGNSKQGVRCKTCKMGAHLWCISEFSEKPCQGKSGMFKRNLSSPVLTNDRLCAMKTQESKAHLDPVYSTLRFGTSLANTSRSSFGSFCESPTQSLDEEEGQERNECISTEGKKVTENPGKVTDVSLPENVNSELDEISKAPKVHSIHTYVALYKFLPQEKNDLELHPGDRVMVIDDSNEEWWKVGIHV</sequence>
<dbReference type="PROSITE" id="PS00479">
    <property type="entry name" value="ZF_DAG_PE_1"/>
    <property type="match status" value="1"/>
</dbReference>
<dbReference type="GO" id="GO:1903078">
    <property type="term" value="P:positive regulation of protein localization to plasma membrane"/>
    <property type="evidence" value="ECO:0007669"/>
    <property type="project" value="TreeGrafter"/>
</dbReference>
<keyword evidence="8" id="KW-0863">Zinc-finger</keyword>
<dbReference type="InterPro" id="IPR039688">
    <property type="entry name" value="STAC1/2/3"/>
</dbReference>
<dbReference type="GO" id="GO:0008270">
    <property type="term" value="F:zinc ion binding"/>
    <property type="evidence" value="ECO:0007669"/>
    <property type="project" value="UniProtKB-KW"/>
</dbReference>
<evidence type="ECO:0000256" key="3">
    <source>
        <dbReference type="ARBA" id="ARBA00022443"/>
    </source>
</evidence>
<dbReference type="PANTHER" id="PTHR15135">
    <property type="entry name" value="STAC"/>
    <property type="match status" value="1"/>
</dbReference>
<comment type="caution">
    <text evidence="14">The sequence shown here is derived from an EMBL/GenBank/DDBJ whole genome shotgun (WGS) entry which is preliminary data.</text>
</comment>
<dbReference type="SUPFAM" id="SSF50044">
    <property type="entry name" value="SH3-domain"/>
    <property type="match status" value="1"/>
</dbReference>
<evidence type="ECO:0000313" key="14">
    <source>
        <dbReference type="EMBL" id="KAK9957708.1"/>
    </source>
</evidence>
<dbReference type="EMBL" id="JAWDJR010000019">
    <property type="protein sequence ID" value="KAK9957708.1"/>
    <property type="molecule type" value="Genomic_DNA"/>
</dbReference>
<feature type="domain" description="Phorbol-ester/DAG-type" evidence="13">
    <location>
        <begin position="67"/>
        <end position="118"/>
    </location>
</feature>
<evidence type="ECO:0000256" key="2">
    <source>
        <dbReference type="ARBA" id="ARBA00004496"/>
    </source>
</evidence>
<evidence type="ECO:0000256" key="7">
    <source>
        <dbReference type="ARBA" id="ARBA00022737"/>
    </source>
</evidence>
<evidence type="ECO:0000256" key="6">
    <source>
        <dbReference type="ARBA" id="ARBA00022723"/>
    </source>
</evidence>
<dbReference type="SMART" id="SM00109">
    <property type="entry name" value="C1"/>
    <property type="match status" value="1"/>
</dbReference>
<gene>
    <name evidence="14" type="ORF">ABG768_011931</name>
</gene>
<keyword evidence="6" id="KW-0479">Metal-binding</keyword>
<keyword evidence="7" id="KW-0677">Repeat</keyword>
<dbReference type="PROSITE" id="PS50002">
    <property type="entry name" value="SH3"/>
    <property type="match status" value="1"/>
</dbReference>
<dbReference type="InterPro" id="IPR036028">
    <property type="entry name" value="SH3-like_dom_sf"/>
</dbReference>
<dbReference type="InterPro" id="IPR001452">
    <property type="entry name" value="SH3_domain"/>
</dbReference>
<dbReference type="PROSITE" id="PS50081">
    <property type="entry name" value="ZF_DAG_PE_2"/>
    <property type="match status" value="1"/>
</dbReference>
<dbReference type="Pfam" id="PF16664">
    <property type="entry name" value="STAC2_u1"/>
    <property type="match status" value="1"/>
</dbReference>
<keyword evidence="15" id="KW-1185">Reference proteome</keyword>
<evidence type="ECO:0000256" key="5">
    <source>
        <dbReference type="ARBA" id="ARBA00022490"/>
    </source>
</evidence>
<accession>A0AAW1Z9Z3</accession>
<dbReference type="AlphaFoldDB" id="A0AAW1Z9Z3"/>